<accession>A0AAV9C4Y5</accession>
<gene>
    <name evidence="1" type="ORF">QJS10_CPB21g00840</name>
</gene>
<sequence>MGAGEDELRGFEVHVVAEEAEGEGMGEAEPEAALLTESALGSPAMVLSEVRDLERGRSFRPNRNSESLLYLAADRALSECVNLLLQSGVPLDFVGPNSRTALHAAVFRANKA</sequence>
<protein>
    <submittedName>
        <fullName evidence="1">Uncharacterized protein</fullName>
    </submittedName>
</protein>
<name>A0AAV9C4Y5_ACOCL</name>
<evidence type="ECO:0000313" key="2">
    <source>
        <dbReference type="Proteomes" id="UP001180020"/>
    </source>
</evidence>
<evidence type="ECO:0000313" key="1">
    <source>
        <dbReference type="EMBL" id="KAK1283757.1"/>
    </source>
</evidence>
<comment type="caution">
    <text evidence="1">The sequence shown here is derived from an EMBL/GenBank/DDBJ whole genome shotgun (WGS) entry which is preliminary data.</text>
</comment>
<dbReference type="SUPFAM" id="SSF48403">
    <property type="entry name" value="Ankyrin repeat"/>
    <property type="match status" value="1"/>
</dbReference>
<keyword evidence="2" id="KW-1185">Reference proteome</keyword>
<proteinExistence type="predicted"/>
<dbReference type="AlphaFoldDB" id="A0AAV9C4Y5"/>
<dbReference type="EMBL" id="JAUJYO010000021">
    <property type="protein sequence ID" value="KAK1283757.1"/>
    <property type="molecule type" value="Genomic_DNA"/>
</dbReference>
<dbReference type="Gene3D" id="1.25.40.20">
    <property type="entry name" value="Ankyrin repeat-containing domain"/>
    <property type="match status" value="1"/>
</dbReference>
<organism evidence="1 2">
    <name type="scientific">Acorus calamus</name>
    <name type="common">Sweet flag</name>
    <dbReference type="NCBI Taxonomy" id="4465"/>
    <lineage>
        <taxon>Eukaryota</taxon>
        <taxon>Viridiplantae</taxon>
        <taxon>Streptophyta</taxon>
        <taxon>Embryophyta</taxon>
        <taxon>Tracheophyta</taxon>
        <taxon>Spermatophyta</taxon>
        <taxon>Magnoliopsida</taxon>
        <taxon>Liliopsida</taxon>
        <taxon>Acoraceae</taxon>
        <taxon>Acorus</taxon>
    </lineage>
</organism>
<dbReference type="Proteomes" id="UP001180020">
    <property type="component" value="Unassembled WGS sequence"/>
</dbReference>
<reference evidence="1" key="1">
    <citation type="journal article" date="2023" name="Nat. Commun.">
        <title>Diploid and tetraploid genomes of Acorus and the evolution of monocots.</title>
        <authorList>
            <person name="Ma L."/>
            <person name="Liu K.W."/>
            <person name="Li Z."/>
            <person name="Hsiao Y.Y."/>
            <person name="Qi Y."/>
            <person name="Fu T."/>
            <person name="Tang G.D."/>
            <person name="Zhang D."/>
            <person name="Sun W.H."/>
            <person name="Liu D.K."/>
            <person name="Li Y."/>
            <person name="Chen G.Z."/>
            <person name="Liu X.D."/>
            <person name="Liao X.Y."/>
            <person name="Jiang Y.T."/>
            <person name="Yu X."/>
            <person name="Hao Y."/>
            <person name="Huang J."/>
            <person name="Zhao X.W."/>
            <person name="Ke S."/>
            <person name="Chen Y.Y."/>
            <person name="Wu W.L."/>
            <person name="Hsu J.L."/>
            <person name="Lin Y.F."/>
            <person name="Huang M.D."/>
            <person name="Li C.Y."/>
            <person name="Huang L."/>
            <person name="Wang Z.W."/>
            <person name="Zhao X."/>
            <person name="Zhong W.Y."/>
            <person name="Peng D.H."/>
            <person name="Ahmad S."/>
            <person name="Lan S."/>
            <person name="Zhang J.S."/>
            <person name="Tsai W.C."/>
            <person name="Van de Peer Y."/>
            <person name="Liu Z.J."/>
        </authorList>
    </citation>
    <scope>NUCLEOTIDE SEQUENCE</scope>
    <source>
        <strain evidence="1">CP</strain>
    </source>
</reference>
<reference evidence="1" key="2">
    <citation type="submission" date="2023-06" db="EMBL/GenBank/DDBJ databases">
        <authorList>
            <person name="Ma L."/>
            <person name="Liu K.-W."/>
            <person name="Li Z."/>
            <person name="Hsiao Y.-Y."/>
            <person name="Qi Y."/>
            <person name="Fu T."/>
            <person name="Tang G."/>
            <person name="Zhang D."/>
            <person name="Sun W.-H."/>
            <person name="Liu D.-K."/>
            <person name="Li Y."/>
            <person name="Chen G.-Z."/>
            <person name="Liu X.-D."/>
            <person name="Liao X.-Y."/>
            <person name="Jiang Y.-T."/>
            <person name="Yu X."/>
            <person name="Hao Y."/>
            <person name="Huang J."/>
            <person name="Zhao X.-W."/>
            <person name="Ke S."/>
            <person name="Chen Y.-Y."/>
            <person name="Wu W.-L."/>
            <person name="Hsu J.-L."/>
            <person name="Lin Y.-F."/>
            <person name="Huang M.-D."/>
            <person name="Li C.-Y."/>
            <person name="Huang L."/>
            <person name="Wang Z.-W."/>
            <person name="Zhao X."/>
            <person name="Zhong W.-Y."/>
            <person name="Peng D.-H."/>
            <person name="Ahmad S."/>
            <person name="Lan S."/>
            <person name="Zhang J.-S."/>
            <person name="Tsai W.-C."/>
            <person name="Van De Peer Y."/>
            <person name="Liu Z.-J."/>
        </authorList>
    </citation>
    <scope>NUCLEOTIDE SEQUENCE</scope>
    <source>
        <strain evidence="1">CP</strain>
        <tissue evidence="1">Leaves</tissue>
    </source>
</reference>
<dbReference type="InterPro" id="IPR036770">
    <property type="entry name" value="Ankyrin_rpt-contain_sf"/>
</dbReference>